<reference evidence="1 2" key="1">
    <citation type="submission" date="2016-03" db="EMBL/GenBank/DDBJ databases">
        <title>Trachymyrmex septentrionalis WGS genome.</title>
        <authorList>
            <person name="Nygaard S."/>
            <person name="Hu H."/>
            <person name="Boomsma J."/>
            <person name="Zhang G."/>
        </authorList>
    </citation>
    <scope>NUCLEOTIDE SEQUENCE [LARGE SCALE GENOMIC DNA]</scope>
    <source>
        <strain evidence="1">Tsep2-gDNA-1</strain>
        <tissue evidence="1">Whole body</tissue>
    </source>
</reference>
<gene>
    <name evidence="1" type="ORF">ALC56_09773</name>
</gene>
<sequence>MLTVTKRWNQQTNNYRDYVNLLLDSMRREVNNAKVRGVDVQYCYDTNSWAINEHGNIAHQSATKCQESAEESIENSLRFLDNLKSLGYELIKELNDIFLNCYDDDTTKMHSCFLHEFGKINNFVREYEQDAKYIEYNALPASNYVVVQATQCLSNAYLLARFESQGAKMSNSRCIRNVVNKNEKSLIA</sequence>
<proteinExistence type="predicted"/>
<dbReference type="Proteomes" id="UP000078541">
    <property type="component" value="Unassembled WGS sequence"/>
</dbReference>
<accession>A0A195F719</accession>
<name>A0A195F719_9HYME</name>
<organism evidence="1 2">
    <name type="scientific">Trachymyrmex septentrionalis</name>
    <dbReference type="NCBI Taxonomy" id="34720"/>
    <lineage>
        <taxon>Eukaryota</taxon>
        <taxon>Metazoa</taxon>
        <taxon>Ecdysozoa</taxon>
        <taxon>Arthropoda</taxon>
        <taxon>Hexapoda</taxon>
        <taxon>Insecta</taxon>
        <taxon>Pterygota</taxon>
        <taxon>Neoptera</taxon>
        <taxon>Endopterygota</taxon>
        <taxon>Hymenoptera</taxon>
        <taxon>Apocrita</taxon>
        <taxon>Aculeata</taxon>
        <taxon>Formicoidea</taxon>
        <taxon>Formicidae</taxon>
        <taxon>Myrmicinae</taxon>
        <taxon>Trachymyrmex</taxon>
    </lineage>
</organism>
<evidence type="ECO:0000313" key="1">
    <source>
        <dbReference type="EMBL" id="KYN35982.1"/>
    </source>
</evidence>
<protein>
    <submittedName>
        <fullName evidence="1">Uncharacterized protein</fullName>
    </submittedName>
</protein>
<keyword evidence="2" id="KW-1185">Reference proteome</keyword>
<dbReference type="AlphaFoldDB" id="A0A195F719"/>
<dbReference type="EMBL" id="KQ981768">
    <property type="protein sequence ID" value="KYN35982.1"/>
    <property type="molecule type" value="Genomic_DNA"/>
</dbReference>
<evidence type="ECO:0000313" key="2">
    <source>
        <dbReference type="Proteomes" id="UP000078541"/>
    </source>
</evidence>